<comment type="subcellular location">
    <subcellularLocation>
        <location evidence="2">Cell membrane</location>
        <topology evidence="2">Lipid-anchor</topology>
        <topology evidence="2">GPI-anchor</topology>
    </subcellularLocation>
</comment>
<dbReference type="RefSeq" id="XP_067079410.1">
    <property type="nucleotide sequence ID" value="XM_067223309.1"/>
</dbReference>
<evidence type="ECO:0000256" key="5">
    <source>
        <dbReference type="ARBA" id="ARBA00023136"/>
    </source>
</evidence>
<evidence type="ECO:0000259" key="8">
    <source>
        <dbReference type="Pfam" id="PF00913"/>
    </source>
</evidence>
<feature type="domain" description="Trypanosome variant surface glycoprotein A-type N-terminal" evidence="8">
    <location>
        <begin position="4"/>
        <end position="264"/>
    </location>
</feature>
<organism evidence="9 10">
    <name type="scientific">Trypanosoma equiperdum</name>
    <dbReference type="NCBI Taxonomy" id="5694"/>
    <lineage>
        <taxon>Eukaryota</taxon>
        <taxon>Discoba</taxon>
        <taxon>Euglenozoa</taxon>
        <taxon>Kinetoplastea</taxon>
        <taxon>Metakinetoplastina</taxon>
        <taxon>Trypanosomatida</taxon>
        <taxon>Trypanosomatidae</taxon>
        <taxon>Trypanosoma</taxon>
    </lineage>
</organism>
<evidence type="ECO:0000313" key="10">
    <source>
        <dbReference type="Proteomes" id="UP000195570"/>
    </source>
</evidence>
<protein>
    <submittedName>
        <fullName evidence="9">Trypanosome variant surface glycoprotein (A-type), putative</fullName>
    </submittedName>
</protein>
<keyword evidence="10" id="KW-1185">Reference proteome</keyword>
<dbReference type="InterPro" id="IPR001812">
    <property type="entry name" value="Trypano_VSG_A_N_dom"/>
</dbReference>
<accession>A0A1G4I866</accession>
<dbReference type="GO" id="GO:0042783">
    <property type="term" value="P:symbiont-mediated evasion of host immune response"/>
    <property type="evidence" value="ECO:0007669"/>
    <property type="project" value="InterPro"/>
</dbReference>
<evidence type="ECO:0000256" key="3">
    <source>
        <dbReference type="ARBA" id="ARBA00022475"/>
    </source>
</evidence>
<keyword evidence="3" id="KW-1003">Cell membrane</keyword>
<keyword evidence="6" id="KW-0325">Glycoprotein</keyword>
<comment type="caution">
    <text evidence="9">The sequence shown here is derived from an EMBL/GenBank/DDBJ whole genome shotgun (WGS) entry which is preliminary data.</text>
</comment>
<evidence type="ECO:0000256" key="7">
    <source>
        <dbReference type="ARBA" id="ARBA00023288"/>
    </source>
</evidence>
<keyword evidence="7" id="KW-0449">Lipoprotein</keyword>
<evidence type="ECO:0000256" key="6">
    <source>
        <dbReference type="ARBA" id="ARBA00023180"/>
    </source>
</evidence>
<evidence type="ECO:0000313" key="9">
    <source>
        <dbReference type="EMBL" id="SCU68207.1"/>
    </source>
</evidence>
<dbReference type="Pfam" id="PF00913">
    <property type="entry name" value="Trypan_glycop"/>
    <property type="match status" value="1"/>
</dbReference>
<dbReference type="GO" id="GO:0005886">
    <property type="term" value="C:plasma membrane"/>
    <property type="evidence" value="ECO:0007669"/>
    <property type="project" value="UniProtKB-SubCell"/>
</dbReference>
<dbReference type="GO" id="GO:0098552">
    <property type="term" value="C:side of membrane"/>
    <property type="evidence" value="ECO:0007669"/>
    <property type="project" value="UniProtKB-KW"/>
</dbReference>
<dbReference type="GeneID" id="92374436"/>
<sequence>MHGATDVARAASYLKGRIDETMMLLAQSSSSTNNGCLVSTTAEQGKTYSAKQIDGVGCPLELQGLTASPRTTEYLDTTGYKKLLSGTETGNTYTAPTGTHKCHLLDGTPTKLAATQQFTNSHTPFAGYITVTTGGGNIVLAALNDLKTASTDHIKAWKHAFEASKAVPNSQIMEANNETTALDSRPTLAEAVMKPTKPAATGQNPDLTSTLTSYFGGKDAAKLKVLTEAINKMQIPKDVAQRQSQMRLGDISDIDELYSILTYYGMQTARTIQDLRTQLDTANKKKDPKSAEEREKVCNAAGNDEEKCKELKAKGCVFNKDGKDGEKCTLSEDSKKKVEKAVDNQAWKDGEKEDIVHGMRKMPEKTTECKCEGE</sequence>
<dbReference type="VEuPathDB" id="TriTrypDB:TEOVI_000049600"/>
<proteinExistence type="predicted"/>
<comment type="function">
    <text evidence="1">VSG forms a coat on the surface of the parasite. The trypanosome evades the immune response of the host by expressing a series of antigenically distinct VSGs from an estimated 1000 VSG genes.</text>
</comment>
<gene>
    <name evidence="9" type="ORF">TEOVI_000049600</name>
</gene>
<evidence type="ECO:0000256" key="4">
    <source>
        <dbReference type="ARBA" id="ARBA00022622"/>
    </source>
</evidence>
<dbReference type="AlphaFoldDB" id="A0A1G4I866"/>
<name>A0A1G4I866_TRYEQ</name>
<dbReference type="Gene3D" id="3.90.150.10">
    <property type="entry name" value="Variant Surface Glycoprotein, subunit A domain 1"/>
    <property type="match status" value="1"/>
</dbReference>
<dbReference type="EMBL" id="CZPT02000921">
    <property type="protein sequence ID" value="SCU68207.1"/>
    <property type="molecule type" value="Genomic_DNA"/>
</dbReference>
<keyword evidence="5" id="KW-0472">Membrane</keyword>
<evidence type="ECO:0000256" key="1">
    <source>
        <dbReference type="ARBA" id="ARBA00002523"/>
    </source>
</evidence>
<dbReference type="SUPFAM" id="SSF58087">
    <property type="entry name" value="Variant surface glycoprotein (N-terminal domain)"/>
    <property type="match status" value="1"/>
</dbReference>
<keyword evidence="4" id="KW-0336">GPI-anchor</keyword>
<dbReference type="SUPFAM" id="SSF118251">
    <property type="entry name" value="Variant surface glycoprotein MITAT 1.2, VSG 221, C-terminal domain"/>
    <property type="match status" value="1"/>
</dbReference>
<dbReference type="InterPro" id="IPR027446">
    <property type="entry name" value="VSG_C_dom_sf"/>
</dbReference>
<evidence type="ECO:0000256" key="2">
    <source>
        <dbReference type="ARBA" id="ARBA00004609"/>
    </source>
</evidence>
<dbReference type="Proteomes" id="UP000195570">
    <property type="component" value="Unassembled WGS sequence"/>
</dbReference>
<reference evidence="9" key="1">
    <citation type="submission" date="2016-09" db="EMBL/GenBank/DDBJ databases">
        <authorList>
            <person name="Hebert L."/>
            <person name="Moumen B."/>
        </authorList>
    </citation>
    <scope>NUCLEOTIDE SEQUENCE [LARGE SCALE GENOMIC DNA]</scope>
    <source>
        <strain evidence="9">OVI</strain>
    </source>
</reference>